<dbReference type="EMBL" id="IACF01001160">
    <property type="protein sequence ID" value="LAB66876.1"/>
    <property type="molecule type" value="mRNA"/>
</dbReference>
<evidence type="ECO:0000256" key="6">
    <source>
        <dbReference type="ARBA" id="ARBA00022782"/>
    </source>
</evidence>
<dbReference type="GO" id="GO:0005886">
    <property type="term" value="C:plasma membrane"/>
    <property type="evidence" value="ECO:0007669"/>
    <property type="project" value="TreeGrafter"/>
</dbReference>
<dbReference type="PROSITE" id="PS50835">
    <property type="entry name" value="IG_LIKE"/>
    <property type="match status" value="1"/>
</dbReference>
<dbReference type="InterPro" id="IPR036352">
    <property type="entry name" value="Semap_dom_sf"/>
</dbReference>
<evidence type="ECO:0000256" key="1">
    <source>
        <dbReference type="ARBA" id="ARBA00004613"/>
    </source>
</evidence>
<evidence type="ECO:0000259" key="13">
    <source>
        <dbReference type="PROSITE" id="PS51004"/>
    </source>
</evidence>
<evidence type="ECO:0000259" key="12">
    <source>
        <dbReference type="PROSITE" id="PS50835"/>
    </source>
</evidence>
<keyword evidence="4" id="KW-0964">Secreted</keyword>
<dbReference type="AlphaFoldDB" id="A0A2P2HZ25"/>
<dbReference type="SMART" id="SM00409">
    <property type="entry name" value="IG"/>
    <property type="match status" value="1"/>
</dbReference>
<evidence type="ECO:0000256" key="5">
    <source>
        <dbReference type="ARBA" id="ARBA00022729"/>
    </source>
</evidence>
<dbReference type="InterPro" id="IPR036179">
    <property type="entry name" value="Ig-like_dom_sf"/>
</dbReference>
<evidence type="ECO:0000256" key="8">
    <source>
        <dbReference type="ARBA" id="ARBA00023157"/>
    </source>
</evidence>
<dbReference type="PANTHER" id="PTHR11036:SF90">
    <property type="entry name" value="SEMAPHORIN 2B, ISOFORM D-RELATED"/>
    <property type="match status" value="1"/>
</dbReference>
<dbReference type="CDD" id="cd11238">
    <property type="entry name" value="Sema_2A"/>
    <property type="match status" value="1"/>
</dbReference>
<reference evidence="14" key="1">
    <citation type="journal article" date="2018" name="Biosci. Biotechnol. Biochem.">
        <title>Polysaccharide hydrolase of the hadal zone amphipods Hirondellea gigas.</title>
        <authorList>
            <person name="Kobayashi H."/>
            <person name="Nagahama T."/>
            <person name="Arai W."/>
            <person name="Sasagawa Y."/>
            <person name="Umeda M."/>
            <person name="Hayashi T."/>
            <person name="Nikaido I."/>
            <person name="Watanabe H."/>
            <person name="Oguri K."/>
            <person name="Kitazato H."/>
            <person name="Fujioka K."/>
            <person name="Kido Y."/>
            <person name="Takami H."/>
        </authorList>
    </citation>
    <scope>NUCLEOTIDE SEQUENCE</scope>
    <source>
        <tissue evidence="14">Whole body</tissue>
    </source>
</reference>
<dbReference type="GO" id="GO:0005576">
    <property type="term" value="C:extracellular region"/>
    <property type="evidence" value="ECO:0007669"/>
    <property type="project" value="UniProtKB-SubCell"/>
</dbReference>
<evidence type="ECO:0000256" key="9">
    <source>
        <dbReference type="ARBA" id="ARBA00023180"/>
    </source>
</evidence>
<name>A0A2P2HZ25_9CRUS</name>
<dbReference type="GO" id="GO:0071526">
    <property type="term" value="P:semaphorin-plexin signaling pathway"/>
    <property type="evidence" value="ECO:0007669"/>
    <property type="project" value="TreeGrafter"/>
</dbReference>
<dbReference type="GO" id="GO:0030335">
    <property type="term" value="P:positive regulation of cell migration"/>
    <property type="evidence" value="ECO:0007669"/>
    <property type="project" value="TreeGrafter"/>
</dbReference>
<dbReference type="Gene3D" id="2.130.10.10">
    <property type="entry name" value="YVTN repeat-like/Quinoprotein amine dehydrogenase"/>
    <property type="match status" value="1"/>
</dbReference>
<dbReference type="SMART" id="SM00630">
    <property type="entry name" value="Sema"/>
    <property type="match status" value="1"/>
</dbReference>
<dbReference type="GO" id="GO:0045499">
    <property type="term" value="F:chemorepellent activity"/>
    <property type="evidence" value="ECO:0007669"/>
    <property type="project" value="TreeGrafter"/>
</dbReference>
<keyword evidence="9" id="KW-0325">Glycoprotein</keyword>
<keyword evidence="7" id="KW-0524">Neurogenesis</keyword>
<accession>A0A2P2HZ25</accession>
<dbReference type="InterPro" id="IPR027231">
    <property type="entry name" value="Semaphorin"/>
</dbReference>
<proteinExistence type="evidence at transcript level"/>
<keyword evidence="8" id="KW-1015">Disulfide bond</keyword>
<organism evidence="14">
    <name type="scientific">Hirondellea gigas</name>
    <dbReference type="NCBI Taxonomy" id="1518452"/>
    <lineage>
        <taxon>Eukaryota</taxon>
        <taxon>Metazoa</taxon>
        <taxon>Ecdysozoa</taxon>
        <taxon>Arthropoda</taxon>
        <taxon>Crustacea</taxon>
        <taxon>Multicrustacea</taxon>
        <taxon>Malacostraca</taxon>
        <taxon>Eumalacostraca</taxon>
        <taxon>Peracarida</taxon>
        <taxon>Amphipoda</taxon>
        <taxon>Amphilochidea</taxon>
        <taxon>Lysianassida</taxon>
        <taxon>Lysianassidira</taxon>
        <taxon>Lysianassoidea</taxon>
        <taxon>Lysianassidae</taxon>
        <taxon>Hirondellea</taxon>
    </lineage>
</organism>
<evidence type="ECO:0000256" key="3">
    <source>
        <dbReference type="ARBA" id="ARBA00022473"/>
    </source>
</evidence>
<dbReference type="FunFam" id="2.130.10.10:FF:000369">
    <property type="entry name" value="semaphorin-2A isoform X1"/>
    <property type="match status" value="1"/>
</dbReference>
<dbReference type="PANTHER" id="PTHR11036">
    <property type="entry name" value="SEMAPHORIN"/>
    <property type="match status" value="1"/>
</dbReference>
<dbReference type="InterPro" id="IPR015943">
    <property type="entry name" value="WD40/YVTN_repeat-like_dom_sf"/>
</dbReference>
<evidence type="ECO:0000313" key="14">
    <source>
        <dbReference type="EMBL" id="LAB66876.1"/>
    </source>
</evidence>
<dbReference type="SUPFAM" id="SSF48726">
    <property type="entry name" value="Immunoglobulin"/>
    <property type="match status" value="1"/>
</dbReference>
<sequence length="826" mass="93256">MRNTVLAPPPPPLYSTYFDARTVRCIHHHHEQHHTHSQCDAHHHNNDDCTVTTRCDDPAATGSKRRKLSVVPENSQECPGGGNRINSFAKFSGTFPRRSCLPAGRTLVMLLLVVLSVVLPVVNCDGGAGHGVAGANNGGYVEIPCCSHQFRRKEHVHEFSCGRLFYRSFHLDEGRDALYVGAMDRLFKVNLRNISETDCEKNSMKLDPTSVSMCVSRGKSENFECRNHIRVIQPMSDNRLYVCGTNAHNPKDWVIYGNLTHLQRQEHVPGIGSGVGRCPFDPNDNNTAVWVDEGNPGGFAGLYSGTVAEFTKADTVIFRGDLYNITTKRREYPFKRTIKYDSKWLDKPNFVGSYDVGEYVLFFFRETAVEYINCGKNIYSRVARVCKEDTGGKNLLTQNWATYLKARLNCSIPGEFPFYFNEIQSVYKIPGDDTKFYAVFTTSMNGLMGSAICTFTFDDIQKAFLGRFKEQATSSSAWLPVLTSKVPEPRPGQCVNESQSLPDNVLTFMQSHPLMDEAVSHEHQKPVFYKRDLIFTHLVVHKVTPDTRSPLSSTYTVYYAGSMEGRVYKVVQWLDGDGLSHSQLLDVYEVTTPEPITAINISPKHNSLYVASDNRLRQVDLLLCNGRYDNCLRCSQDPYCGWDKDAGTCRPYQPGLLQDVTGLTPGVCDASIGKKKMIVTWGQSVHLGCAVKLPRPITLKDVTWHHYSKEKGKYQIRYRADKYIETNEHGLVVLSVTEQDAGRYDCKVGGNIVCSYNITVDAHRCAAPSRSNDYQKVYSDWCHEFEKYKMAMKSWERKQAQCLNRSNISAQTSHANDIYQSPNRFL</sequence>
<dbReference type="PROSITE" id="PS51004">
    <property type="entry name" value="SEMA"/>
    <property type="match status" value="1"/>
</dbReference>
<keyword evidence="5" id="KW-0732">Signal</keyword>
<evidence type="ECO:0000256" key="11">
    <source>
        <dbReference type="PROSITE-ProRule" id="PRU00352"/>
    </source>
</evidence>
<feature type="domain" description="Sema" evidence="13">
    <location>
        <begin position="140"/>
        <end position="621"/>
    </location>
</feature>
<protein>
    <recommendedName>
        <fullName evidence="10">Semaphorin-2A</fullName>
    </recommendedName>
</protein>
<dbReference type="InterPro" id="IPR007110">
    <property type="entry name" value="Ig-like_dom"/>
</dbReference>
<evidence type="ECO:0000256" key="10">
    <source>
        <dbReference type="ARBA" id="ARBA00074148"/>
    </source>
</evidence>
<dbReference type="InterPro" id="IPR003599">
    <property type="entry name" value="Ig_sub"/>
</dbReference>
<feature type="domain" description="Ig-like" evidence="12">
    <location>
        <begin position="665"/>
        <end position="759"/>
    </location>
</feature>
<keyword evidence="6" id="KW-0221">Differentiation</keyword>
<dbReference type="SUPFAM" id="SSF103575">
    <property type="entry name" value="Plexin repeat"/>
    <property type="match status" value="1"/>
</dbReference>
<dbReference type="Gene3D" id="2.60.40.10">
    <property type="entry name" value="Immunoglobulins"/>
    <property type="match status" value="1"/>
</dbReference>
<dbReference type="GO" id="GO:0007411">
    <property type="term" value="P:axon guidance"/>
    <property type="evidence" value="ECO:0007669"/>
    <property type="project" value="TreeGrafter"/>
</dbReference>
<dbReference type="Pfam" id="PF01403">
    <property type="entry name" value="Sema"/>
    <property type="match status" value="1"/>
</dbReference>
<dbReference type="Gene3D" id="3.30.1680.10">
    <property type="entry name" value="ligand-binding face of the semaphorins, domain 2"/>
    <property type="match status" value="1"/>
</dbReference>
<keyword evidence="3" id="KW-0217">Developmental protein</keyword>
<comment type="subcellular location">
    <subcellularLocation>
        <location evidence="1">Secreted</location>
    </subcellularLocation>
</comment>
<comment type="similarity">
    <text evidence="2">Belongs to the semaphorin family.</text>
</comment>
<evidence type="ECO:0000256" key="4">
    <source>
        <dbReference type="ARBA" id="ARBA00022525"/>
    </source>
</evidence>
<evidence type="ECO:0000256" key="7">
    <source>
        <dbReference type="ARBA" id="ARBA00022902"/>
    </source>
</evidence>
<dbReference type="InterPro" id="IPR013783">
    <property type="entry name" value="Ig-like_fold"/>
</dbReference>
<evidence type="ECO:0000256" key="2">
    <source>
        <dbReference type="ARBA" id="ARBA00009492"/>
    </source>
</evidence>
<dbReference type="SUPFAM" id="SSF101912">
    <property type="entry name" value="Sema domain"/>
    <property type="match status" value="1"/>
</dbReference>
<dbReference type="GO" id="GO:0030215">
    <property type="term" value="F:semaphorin receptor binding"/>
    <property type="evidence" value="ECO:0007669"/>
    <property type="project" value="InterPro"/>
</dbReference>
<comment type="caution">
    <text evidence="11">Lacks conserved residue(s) required for the propagation of feature annotation.</text>
</comment>
<dbReference type="InterPro" id="IPR001627">
    <property type="entry name" value="Semap_dom"/>
</dbReference>